<dbReference type="Pfam" id="PF12816">
    <property type="entry name" value="TPR_Vps8"/>
    <property type="match status" value="1"/>
</dbReference>
<dbReference type="GO" id="GO:0006623">
    <property type="term" value="P:protein targeting to vacuole"/>
    <property type="evidence" value="ECO:0007669"/>
    <property type="project" value="InterPro"/>
</dbReference>
<sequence length="1068" mass="121035">MHLIVSRLLPWKERIQVLQRAGDWMGTLNMAMTLYDGQAHGVIDLPRSLVDVQEAIISYLVELLQSYVDEVFSYISVAFCNQIEEIEEEDDSKARNSSMRSEIQEQYTRVGGVAVEFCVRLTSFLMTFTPSLWLFSTKIMHALVEHYSSKGWLQRVEQCVLHMDISSLDFNQVVRLCREHGLYSALVYLFNKGLDDFRTPLEELMVVFRSSQRESATALGYRMLVYLKYWFTGLAFPPGQGTLSPTRLESLRTELVQFLLENSDTSNSLAVSSLFSGEAYLNLYHLLELDTEATLDVLRCAFVDNEDANVEEEKNTDTAVRWQNSLIQNTIDAMVYIVNKDVSRKDEDASTDNTGSVEVWPSKKDAGRLFEFIAYYVAYSRAHVSSSMLGLILEYLTSEDNFFPIASRHSIITSKRREKQVLALLKVVPETDWNAFRVLDLCEKTNFFQVCGLIHTLRHEYLAALDSYMKDLEEPIHAFSFINNTLLQLSDNECETFQSVIISRIPELVGLSREGAFFLVLDHFHNEGSQILFELRSHPKSLFLYLKTVIEVHLSGLLNFSDLRKVDNMEVSNGTRVKDMSKGFEAYLKKISDFPRLLCNNPIHVTDDVIELYLELLCQYERDSVLQFLETFDSYRVEHCLLLCQKYGIIDAAAFLLERVGDVGSALLLILSSLNGKFVELGIAVKTAVSNVALSDPASLECFSIISKINEVKVVRSILHACIRLCQQNTPRLDPEESETLWFTLLDSFCEPLVDTHGDEMESKGENHMRIVAESLDTVKDEEAHIIKWKIQKSKGVAHVLKKLFSQFIKEIVEGMMGCVRLPTIMSKVLSDNANQEFGDFKLTILGMLGTYGFERGILDTAKSLIEDDTFYTMSLLKKGASHGYAPQSLLCCICNCCLLKNSSSPQVRVFNCGHTTHLQCQILENDVPCRGLPSGCPVCMPKKNDQRSRKNSALNENALVYTSPSRSQQVLGGSALNSHENDSLENSFGLQQMSRFVILTNLQKDQRLFQIENVPQLRLAPPAVYHEKVKKSTDHFSAESSSGLGKVEKPNRNRQLKELKVKGSSLR</sequence>
<dbReference type="GO" id="GO:0005770">
    <property type="term" value="C:late endosome"/>
    <property type="evidence" value="ECO:0007669"/>
    <property type="project" value="TreeGrafter"/>
</dbReference>
<comment type="caution">
    <text evidence="3">The sequence shown here is derived from an EMBL/GenBank/DDBJ whole genome shotgun (WGS) entry which is preliminary data.</text>
</comment>
<dbReference type="EMBL" id="JAAARO010000018">
    <property type="protein sequence ID" value="KAF5732004.1"/>
    <property type="molecule type" value="Genomic_DNA"/>
</dbReference>
<dbReference type="InterPro" id="IPR045111">
    <property type="entry name" value="Vps41/Vps8"/>
</dbReference>
<dbReference type="AlphaFoldDB" id="A0A7J7CCW2"/>
<dbReference type="Proteomes" id="UP000593562">
    <property type="component" value="Unassembled WGS sequence"/>
</dbReference>
<evidence type="ECO:0000259" key="2">
    <source>
        <dbReference type="Pfam" id="PF12816"/>
    </source>
</evidence>
<evidence type="ECO:0000313" key="3">
    <source>
        <dbReference type="EMBL" id="KAF5732004.1"/>
    </source>
</evidence>
<accession>A0A7J7CCW2</accession>
<keyword evidence="4" id="KW-1185">Reference proteome</keyword>
<name>A0A7J7CCW2_TRIWF</name>
<dbReference type="GO" id="GO:0030897">
    <property type="term" value="C:HOPS complex"/>
    <property type="evidence" value="ECO:0007669"/>
    <property type="project" value="TreeGrafter"/>
</dbReference>
<dbReference type="InParanoid" id="A0A7J7CCW2"/>
<dbReference type="Pfam" id="PF23556">
    <property type="entry name" value="TPR_Vps41"/>
    <property type="match status" value="1"/>
</dbReference>
<feature type="region of interest" description="Disordered" evidence="1">
    <location>
        <begin position="1031"/>
        <end position="1068"/>
    </location>
</feature>
<dbReference type="PANTHER" id="PTHR12616:SF8">
    <property type="entry name" value="VACUOLAR PROTEIN SORTING-ASSOCIATED PROTEIN 8 HOMOLOG"/>
    <property type="match status" value="1"/>
</dbReference>
<gene>
    <name evidence="3" type="ORF">HS088_TW18G00692</name>
</gene>
<reference evidence="3 4" key="1">
    <citation type="journal article" date="2020" name="Nat. Commun.">
        <title>Genome of Tripterygium wilfordii and identification of cytochrome P450 involved in triptolide biosynthesis.</title>
        <authorList>
            <person name="Tu L."/>
            <person name="Su P."/>
            <person name="Zhang Z."/>
            <person name="Gao L."/>
            <person name="Wang J."/>
            <person name="Hu T."/>
            <person name="Zhou J."/>
            <person name="Zhang Y."/>
            <person name="Zhao Y."/>
            <person name="Liu Y."/>
            <person name="Song Y."/>
            <person name="Tong Y."/>
            <person name="Lu Y."/>
            <person name="Yang J."/>
            <person name="Xu C."/>
            <person name="Jia M."/>
            <person name="Peters R.J."/>
            <person name="Huang L."/>
            <person name="Gao W."/>
        </authorList>
    </citation>
    <scope>NUCLEOTIDE SEQUENCE [LARGE SCALE GENOMIC DNA]</scope>
    <source>
        <strain evidence="4">cv. XIE 37</strain>
        <tissue evidence="3">Leaf</tissue>
    </source>
</reference>
<evidence type="ECO:0000313" key="4">
    <source>
        <dbReference type="Proteomes" id="UP000593562"/>
    </source>
</evidence>
<dbReference type="GO" id="GO:0034058">
    <property type="term" value="P:endosomal vesicle fusion"/>
    <property type="evidence" value="ECO:0007669"/>
    <property type="project" value="TreeGrafter"/>
</dbReference>
<evidence type="ECO:0000256" key="1">
    <source>
        <dbReference type="SAM" id="MobiDB-lite"/>
    </source>
</evidence>
<organism evidence="3 4">
    <name type="scientific">Tripterygium wilfordii</name>
    <name type="common">Thunder God vine</name>
    <dbReference type="NCBI Taxonomy" id="458696"/>
    <lineage>
        <taxon>Eukaryota</taxon>
        <taxon>Viridiplantae</taxon>
        <taxon>Streptophyta</taxon>
        <taxon>Embryophyta</taxon>
        <taxon>Tracheophyta</taxon>
        <taxon>Spermatophyta</taxon>
        <taxon>Magnoliopsida</taxon>
        <taxon>eudicotyledons</taxon>
        <taxon>Gunneridae</taxon>
        <taxon>Pentapetalae</taxon>
        <taxon>rosids</taxon>
        <taxon>fabids</taxon>
        <taxon>Celastrales</taxon>
        <taxon>Celastraceae</taxon>
        <taxon>Tripterygium</taxon>
    </lineage>
</organism>
<feature type="domain" description="Vacuolar protein sorting-associated protein 8 central" evidence="2">
    <location>
        <begin position="136"/>
        <end position="302"/>
    </location>
</feature>
<proteinExistence type="predicted"/>
<feature type="compositionally biased region" description="Basic and acidic residues" evidence="1">
    <location>
        <begin position="1047"/>
        <end position="1062"/>
    </location>
</feature>
<dbReference type="PANTHER" id="PTHR12616">
    <property type="entry name" value="VACUOLAR PROTEIN SORTING VPS41"/>
    <property type="match status" value="1"/>
</dbReference>
<dbReference type="InterPro" id="IPR025941">
    <property type="entry name" value="Vps8_central_dom"/>
</dbReference>
<protein>
    <submittedName>
        <fullName evidence="3">Vacuolar protein sorting-associated protein 8 isoform X1</fullName>
    </submittedName>
</protein>